<accession>A0A6N2TDC9</accession>
<sequence>MLSFFKSHHSIKWKKWNSQAERFWFRHPHAAIFIMFMGLPIFGLTVVFLLAVLITLPMSFII</sequence>
<dbReference type="AlphaFoldDB" id="A0A6N2TDC9"/>
<protein>
    <submittedName>
        <fullName evidence="2">Uncharacterized protein</fullName>
    </submittedName>
</protein>
<dbReference type="EMBL" id="CACRST010000013">
    <property type="protein sequence ID" value="VYT03567.1"/>
    <property type="molecule type" value="Genomic_DNA"/>
</dbReference>
<keyword evidence="1" id="KW-1133">Transmembrane helix</keyword>
<feature type="transmembrane region" description="Helical" evidence="1">
    <location>
        <begin position="30"/>
        <end position="56"/>
    </location>
</feature>
<name>A0A6N2TDC9_9FIRM</name>
<keyword evidence="1" id="KW-0812">Transmembrane</keyword>
<evidence type="ECO:0000313" key="2">
    <source>
        <dbReference type="EMBL" id="VYT03567.1"/>
    </source>
</evidence>
<reference evidence="2" key="1">
    <citation type="submission" date="2019-11" db="EMBL/GenBank/DDBJ databases">
        <authorList>
            <person name="Feng L."/>
        </authorList>
    </citation>
    <scope>NUCLEOTIDE SEQUENCE</scope>
    <source>
        <strain evidence="2">BgluceraseaLFYP119</strain>
    </source>
</reference>
<proteinExistence type="predicted"/>
<organism evidence="2">
    <name type="scientific">Blautia glucerasea</name>
    <dbReference type="NCBI Taxonomy" id="536633"/>
    <lineage>
        <taxon>Bacteria</taxon>
        <taxon>Bacillati</taxon>
        <taxon>Bacillota</taxon>
        <taxon>Clostridia</taxon>
        <taxon>Lachnospirales</taxon>
        <taxon>Lachnospiraceae</taxon>
        <taxon>Blautia</taxon>
    </lineage>
</organism>
<evidence type="ECO:0000256" key="1">
    <source>
        <dbReference type="SAM" id="Phobius"/>
    </source>
</evidence>
<keyword evidence="1" id="KW-0472">Membrane</keyword>
<gene>
    <name evidence="2" type="ORF">BGLFYP119_01557</name>
</gene>